<organism evidence="2 3">
    <name type="scientific">Nocardiopsis exhalans</name>
    <dbReference type="NCBI Taxonomy" id="163604"/>
    <lineage>
        <taxon>Bacteria</taxon>
        <taxon>Bacillati</taxon>
        <taxon>Actinomycetota</taxon>
        <taxon>Actinomycetes</taxon>
        <taxon>Streptosporangiales</taxon>
        <taxon>Nocardiopsidaceae</taxon>
        <taxon>Nocardiopsis</taxon>
    </lineage>
</organism>
<name>A0ABY5DF31_9ACTN</name>
<feature type="domain" description="A-factor biosynthesis hotdog" evidence="1">
    <location>
        <begin position="92"/>
        <end position="224"/>
    </location>
</feature>
<accession>A0ABY5DF31</accession>
<dbReference type="Proteomes" id="UP001055940">
    <property type="component" value="Chromosome"/>
</dbReference>
<gene>
    <name evidence="2" type="ORF">NE857_08545</name>
</gene>
<evidence type="ECO:0000259" key="1">
    <source>
        <dbReference type="Pfam" id="PF03756"/>
    </source>
</evidence>
<proteinExistence type="predicted"/>
<reference evidence="2" key="1">
    <citation type="submission" date="2022-06" db="EMBL/GenBank/DDBJ databases">
        <authorList>
            <person name="Ping M."/>
        </authorList>
    </citation>
    <scope>NUCLEOTIDE SEQUENCE</scope>
    <source>
        <strain evidence="2">JCM11759T</strain>
    </source>
</reference>
<sequence length="261" mass="29862">MQQQNKRLVCVVGNRFAGFAVHENIRTVSELVAEIQLGHHDDPEARLEVRGGQGVSAYEWQYLEDAVKRRGIAEHVLLRRSMPDPAHRAEAHKHREQNVLIAGLGRRDDQIFRAELLLNADNELLLDHQTGQHVQGMVVVEAARQMFLAVTERYYTNRWPERRYYFVIDSISTTFENFLFPLDAEILYLVQSAELDDPERLRFTGRIDLHQAGRRSATTEVSFTAFDTARLKGVEHRRADRAVEHVLRAPSGDLTAAGAQR</sequence>
<protein>
    <recommendedName>
        <fullName evidence="1">A-factor biosynthesis hotdog domain-containing protein</fullName>
    </recommendedName>
</protein>
<evidence type="ECO:0000313" key="2">
    <source>
        <dbReference type="EMBL" id="USY21635.1"/>
    </source>
</evidence>
<evidence type="ECO:0000313" key="3">
    <source>
        <dbReference type="Proteomes" id="UP001055940"/>
    </source>
</evidence>
<dbReference type="RefSeq" id="WP_254420487.1">
    <property type="nucleotide sequence ID" value="NZ_BAAAJB010000073.1"/>
</dbReference>
<dbReference type="InterPro" id="IPR005509">
    <property type="entry name" value="AfsA_hotdog_dom"/>
</dbReference>
<keyword evidence="3" id="KW-1185">Reference proteome</keyword>
<dbReference type="Pfam" id="PF03756">
    <property type="entry name" value="AfsA"/>
    <property type="match status" value="1"/>
</dbReference>
<dbReference type="EMBL" id="CP099837">
    <property type="protein sequence ID" value="USY21635.1"/>
    <property type="molecule type" value="Genomic_DNA"/>
</dbReference>